<sequence>MSTKLKGVFKGLKLISQIFVVKEASHDIEIGYPTDVKHVAHIGWESPTGPGSSPSWIGEYKGSTDLSTMGTPGNSRDGSRETSWASQDFEQSREGSVYSLFSDNGGSDAAPCPDIPKPPKKTRRKKSKSKANSPASSARSSRSSRSKESFSTTVEDMNDLRAEIRFV</sequence>
<proteinExistence type="predicted"/>
<dbReference type="EMBL" id="JAMFTS010000001">
    <property type="protein sequence ID" value="KAJ4816042.1"/>
    <property type="molecule type" value="Genomic_DNA"/>
</dbReference>
<dbReference type="PANTHER" id="PTHR47846:SF4">
    <property type="entry name" value="WASP-RELATED PROTEIN"/>
    <property type="match status" value="1"/>
</dbReference>
<dbReference type="PANTHER" id="PTHR47846">
    <property type="entry name" value="OS06G0681300 PROTEIN-RELATED"/>
    <property type="match status" value="1"/>
</dbReference>
<accession>A0AAV8HJ88</accession>
<feature type="compositionally biased region" description="Basic residues" evidence="1">
    <location>
        <begin position="118"/>
        <end position="129"/>
    </location>
</feature>
<evidence type="ECO:0000256" key="1">
    <source>
        <dbReference type="SAM" id="MobiDB-lite"/>
    </source>
</evidence>
<dbReference type="Pfam" id="PF00786">
    <property type="entry name" value="PBD"/>
    <property type="match status" value="1"/>
</dbReference>
<dbReference type="Proteomes" id="UP001140206">
    <property type="component" value="Chromosome 1"/>
</dbReference>
<evidence type="ECO:0000313" key="3">
    <source>
        <dbReference type="EMBL" id="KAJ4792231.1"/>
    </source>
</evidence>
<dbReference type="PROSITE" id="PS50108">
    <property type="entry name" value="CRIB"/>
    <property type="match status" value="1"/>
</dbReference>
<reference evidence="4" key="1">
    <citation type="submission" date="2022-08" db="EMBL/GenBank/DDBJ databases">
        <authorList>
            <person name="Marques A."/>
        </authorList>
    </citation>
    <scope>NUCLEOTIDE SEQUENCE</scope>
    <source>
        <strain evidence="4">RhyPub2mFocal</strain>
        <tissue evidence="4">Leaves</tissue>
    </source>
</reference>
<feature type="domain" description="CRIB" evidence="2">
    <location>
        <begin position="30"/>
        <end position="43"/>
    </location>
</feature>
<evidence type="ECO:0000259" key="2">
    <source>
        <dbReference type="PROSITE" id="PS50108"/>
    </source>
</evidence>
<gene>
    <name evidence="4" type="ORF">LUZ62_028608</name>
    <name evidence="3" type="ORF">LUZ62_043477</name>
</gene>
<feature type="compositionally biased region" description="Basic and acidic residues" evidence="1">
    <location>
        <begin position="158"/>
        <end position="167"/>
    </location>
</feature>
<comment type="caution">
    <text evidence="4">The sequence shown here is derived from an EMBL/GenBank/DDBJ whole genome shotgun (WGS) entry which is preliminary data.</text>
</comment>
<feature type="compositionally biased region" description="Low complexity" evidence="1">
    <location>
        <begin position="130"/>
        <end position="153"/>
    </location>
</feature>
<evidence type="ECO:0000313" key="4">
    <source>
        <dbReference type="EMBL" id="KAJ4816042.1"/>
    </source>
</evidence>
<protein>
    <submittedName>
        <fullName evidence="4">CRIB domain-containing protein RIC10</fullName>
    </submittedName>
</protein>
<feature type="region of interest" description="Disordered" evidence="1">
    <location>
        <begin position="43"/>
        <end position="167"/>
    </location>
</feature>
<name>A0AAV8HJ88_9POAL</name>
<keyword evidence="5" id="KW-1185">Reference proteome</keyword>
<organism evidence="4 5">
    <name type="scientific">Rhynchospora pubera</name>
    <dbReference type="NCBI Taxonomy" id="906938"/>
    <lineage>
        <taxon>Eukaryota</taxon>
        <taxon>Viridiplantae</taxon>
        <taxon>Streptophyta</taxon>
        <taxon>Embryophyta</taxon>
        <taxon>Tracheophyta</taxon>
        <taxon>Spermatophyta</taxon>
        <taxon>Magnoliopsida</taxon>
        <taxon>Liliopsida</taxon>
        <taxon>Poales</taxon>
        <taxon>Cyperaceae</taxon>
        <taxon>Cyperoideae</taxon>
        <taxon>Rhynchosporeae</taxon>
        <taxon>Rhynchospora</taxon>
    </lineage>
</organism>
<dbReference type="CDD" id="cd00132">
    <property type="entry name" value="CRIB"/>
    <property type="match status" value="1"/>
</dbReference>
<dbReference type="Proteomes" id="UP001140206">
    <property type="component" value="Chromosome 2"/>
</dbReference>
<evidence type="ECO:0000313" key="5">
    <source>
        <dbReference type="Proteomes" id="UP001140206"/>
    </source>
</evidence>
<dbReference type="AlphaFoldDB" id="A0AAV8HJ88"/>
<feature type="compositionally biased region" description="Polar residues" evidence="1">
    <location>
        <begin position="64"/>
        <end position="89"/>
    </location>
</feature>
<dbReference type="EMBL" id="JAMFTS010000002">
    <property type="protein sequence ID" value="KAJ4792231.1"/>
    <property type="molecule type" value="Genomic_DNA"/>
</dbReference>
<dbReference type="InterPro" id="IPR000095">
    <property type="entry name" value="CRIB_dom"/>
</dbReference>